<protein>
    <submittedName>
        <fullName evidence="2">Adventurous gliding motility protein U</fullName>
    </submittedName>
</protein>
<dbReference type="InterPro" id="IPR011990">
    <property type="entry name" value="TPR-like_helical_dom_sf"/>
</dbReference>
<sequence length="1237" mass="140793">MMRTVVLLLAFHLFSMYCFAADKNAKGLLPEVRLNSSNETENEKKAFSSEVMITRSENKAIESLQSIIKKKKGSKDEADLWYRLAELYMRRSKSGRFFDLHQDTRLAKLSPFPVANEKGSEAVKRAIKIYTKIELDFPGFKQMDAVLFNNAFANQQVAQYKQSHLLYEKLLTRFPKSPLIADGTLAVGELLYDQGKFKEALEHFLKVEKFPNSRVYSYGMYKAAWTYYNLRDSDNGIKKLVEVVRTNPPLQDGEVPTNRHNLRREALRDLTVFIGDSYPANKLYSFFEDITTEDEMGQSMIDLAKLYESHSRQKEMNTFLGEYIDKRPSGPEVVRAHLFLVDANEDLKKRDLVIDHMHMASDLCRRDSTWRNLQKADVAKESCDTSFRTTSLEMAKKWWEIWLKNKQNAEFSDLTLRLFKLMLDNEDPTKPDLKTRFAYAELLFQLNRFDEASTQYKMVGDKSTDETMRHDANYATLYAKEKSIEKGKDPLKEAERKELAANYLAKHPTGKFATLVKFKMGHIAYEESNYPEAEKWLKPLAQLKGNENADIKKKSEDLILDMLNIRKDYAGIKNFSKQVMTSTADEDRKKNMNKIMEEAHFTEIQEFAKTGNKDQASQKLIAFAKEHESSKLSQDALWQALSLLYSEGKVFEAADLSLKFVEKYPNDKRNLDALKEAAKAYADVGQISKSAETLVKIADLDKKGRNTHLELAADIYLLEKKMKEARAAYNGILAAADNKTLSRIYGKLLDSYKGENRGSEYDKLQNQIMAKGIEPYTTEIMIDRAKALLDSGKTTAAFELSMKANGRDVPAEVRAEARLIQARVLEKELVAQSVKAREEKFALVLSMKTEKLDKAHTAYFTTLKMSKDPYQQLEAMRGIDRCYANFIDSLTTMPLPASLSPADQEALRGEIAKLTAPIQEKKNENEAKLKVLAASKGQTAESERSYASLRVDQTVSPMAQYPEASKMTAFLPASMDMTIGKVSRYETSKAKNCNRSAIMTAQLQNLNPLEVAGNCYSSRQYEMVERLGLELAKNKDTRALGLFYASLGAEGKGFESKALWMIEAAMKVQPEVSPFVYQKARLIYKADGLNEAMPFFEKVLDMQMPSTEMQTFAGVKAFSEGDFTRAIEKFSSLNKEQLYTLNVGTLMSESYAQKGEVDKALSTLKDLLSFKKDNADFLLQQAHIFETYKQSPTLALDSYERAFKASQKMDMRDWLGKKIQYLKTQNKVGQHVISGDL</sequence>
<dbReference type="Gene3D" id="1.25.40.10">
    <property type="entry name" value="Tetratricopeptide repeat domain"/>
    <property type="match status" value="4"/>
</dbReference>
<dbReference type="EMBL" id="LUKF01000003">
    <property type="protein sequence ID" value="KYG69938.1"/>
    <property type="molecule type" value="Genomic_DNA"/>
</dbReference>
<feature type="chain" id="PRO_5007573766" evidence="1">
    <location>
        <begin position="21"/>
        <end position="1237"/>
    </location>
</feature>
<comment type="caution">
    <text evidence="2">The sequence shown here is derived from an EMBL/GenBank/DDBJ whole genome shotgun (WGS) entry which is preliminary data.</text>
</comment>
<gene>
    <name evidence="2" type="ORF">AZI85_14625</name>
</gene>
<evidence type="ECO:0000313" key="3">
    <source>
        <dbReference type="Proteomes" id="UP000075391"/>
    </source>
</evidence>
<accession>A0A150WTU0</accession>
<dbReference type="RefSeq" id="WP_063242859.1">
    <property type="nucleotide sequence ID" value="NZ_LUKF01000003.1"/>
</dbReference>
<dbReference type="SUPFAM" id="SSF48452">
    <property type="entry name" value="TPR-like"/>
    <property type="match status" value="3"/>
</dbReference>
<dbReference type="AlphaFoldDB" id="A0A150WTU0"/>
<dbReference type="OrthoDB" id="5287024at2"/>
<dbReference type="Pfam" id="PF13432">
    <property type="entry name" value="TPR_16"/>
    <property type="match status" value="1"/>
</dbReference>
<dbReference type="Proteomes" id="UP000075391">
    <property type="component" value="Unassembled WGS sequence"/>
</dbReference>
<evidence type="ECO:0000313" key="2">
    <source>
        <dbReference type="EMBL" id="KYG69938.1"/>
    </source>
</evidence>
<reference evidence="2 3" key="1">
    <citation type="submission" date="2016-03" db="EMBL/GenBank/DDBJ databases">
        <authorList>
            <person name="Ploux O."/>
        </authorList>
    </citation>
    <scope>NUCLEOTIDE SEQUENCE [LARGE SCALE GENOMIC DNA]</scope>
    <source>
        <strain evidence="2 3">BER2</strain>
    </source>
</reference>
<feature type="signal peptide" evidence="1">
    <location>
        <begin position="1"/>
        <end position="20"/>
    </location>
</feature>
<organism evidence="2 3">
    <name type="scientific">Bdellovibrio bacteriovorus</name>
    <dbReference type="NCBI Taxonomy" id="959"/>
    <lineage>
        <taxon>Bacteria</taxon>
        <taxon>Pseudomonadati</taxon>
        <taxon>Bdellovibrionota</taxon>
        <taxon>Bdellovibrionia</taxon>
        <taxon>Bdellovibrionales</taxon>
        <taxon>Pseudobdellovibrionaceae</taxon>
        <taxon>Bdellovibrio</taxon>
    </lineage>
</organism>
<evidence type="ECO:0000256" key="1">
    <source>
        <dbReference type="SAM" id="SignalP"/>
    </source>
</evidence>
<keyword evidence="1" id="KW-0732">Signal</keyword>
<proteinExistence type="predicted"/>
<name>A0A150WTU0_BDEBC</name>